<evidence type="ECO:0000313" key="4">
    <source>
        <dbReference type="Proteomes" id="UP000233276"/>
    </source>
</evidence>
<protein>
    <submittedName>
        <fullName evidence="3">Uncharacterized protein</fullName>
    </submittedName>
</protein>
<keyword evidence="2" id="KW-0472">Membrane</keyword>
<dbReference type="RefSeq" id="WP_016464783.1">
    <property type="nucleotide sequence ID" value="NZ_CP025299.1"/>
</dbReference>
<proteinExistence type="predicted"/>
<keyword evidence="2" id="KW-0812">Transmembrane</keyword>
<organism evidence="3 4">
    <name type="scientific">Microbacterium hominis</name>
    <dbReference type="NCBI Taxonomy" id="162426"/>
    <lineage>
        <taxon>Bacteria</taxon>
        <taxon>Bacillati</taxon>
        <taxon>Actinomycetota</taxon>
        <taxon>Actinomycetes</taxon>
        <taxon>Micrococcales</taxon>
        <taxon>Microbacteriaceae</taxon>
        <taxon>Microbacterium</taxon>
    </lineage>
</organism>
<accession>A0A2K9DBB4</accession>
<dbReference type="AlphaFoldDB" id="A0A2K9DBB4"/>
<dbReference type="KEGG" id="mhos:CXR34_07975"/>
<feature type="transmembrane region" description="Helical" evidence="2">
    <location>
        <begin position="43"/>
        <end position="64"/>
    </location>
</feature>
<evidence type="ECO:0000313" key="3">
    <source>
        <dbReference type="EMBL" id="AUG29401.1"/>
    </source>
</evidence>
<keyword evidence="2" id="KW-1133">Transmembrane helix</keyword>
<dbReference type="EMBL" id="CP025299">
    <property type="protein sequence ID" value="AUG29401.1"/>
    <property type="molecule type" value="Genomic_DNA"/>
</dbReference>
<feature type="compositionally biased region" description="Polar residues" evidence="1">
    <location>
        <begin position="10"/>
        <end position="23"/>
    </location>
</feature>
<sequence length="362" mass="38173">MAREKKTHGAQAQSVWQDQTVTDNPDAPARRKELNGLKWKRRALTLVAFGAVPAMFFMGAGMMAQANAPAKTDNSASSTAVNGSQGKSEAFRALSAWLKTDPAPLPGGSIISWDGFTSEEPPAPTSDSDVKRNYRFETHTFTVARGAAMFHAYVQVVVDNVLGASVTANPSLEPIADVKVSASDTWFNLQSTAASAQVRQAVNAWAVAFTGGDADALHQIVQDRNTDRSYIPLRGVEKFIGAEIVAAGAKPLEGGKGVESDTLVVRVSLSFWWKNGKPVVGENKSEPAPTPVTYDLLVEHADTATPVVVAWGAPGDGPTLVAYQNAVATLLTDPTSALDDGATPTPTPTKAGASDNIKGEDQ</sequence>
<feature type="region of interest" description="Disordered" evidence="1">
    <location>
        <begin position="1"/>
        <end position="30"/>
    </location>
</feature>
<dbReference type="Proteomes" id="UP000233276">
    <property type="component" value="Chromosome"/>
</dbReference>
<evidence type="ECO:0000256" key="1">
    <source>
        <dbReference type="SAM" id="MobiDB-lite"/>
    </source>
</evidence>
<name>A0A2K9DBB4_9MICO</name>
<gene>
    <name evidence="3" type="ORF">CXR34_07975</name>
</gene>
<reference evidence="3 4" key="1">
    <citation type="submission" date="2017-12" db="EMBL/GenBank/DDBJ databases">
        <title>Isolation and characterization of estrogens degradatiion strain Microbacterium hominis SJTG1.</title>
        <authorList>
            <person name="Xiong W."/>
            <person name="Yin C."/>
            <person name="Zheng D."/>
            <person name="Liang R."/>
        </authorList>
    </citation>
    <scope>NUCLEOTIDE SEQUENCE [LARGE SCALE GENOMIC DNA]</scope>
    <source>
        <strain evidence="3 4">SJTG1</strain>
    </source>
</reference>
<feature type="region of interest" description="Disordered" evidence="1">
    <location>
        <begin position="334"/>
        <end position="362"/>
    </location>
</feature>
<evidence type="ECO:0000256" key="2">
    <source>
        <dbReference type="SAM" id="Phobius"/>
    </source>
</evidence>